<name>A0ABW1K7T4_9ACTN</name>
<evidence type="ECO:0000256" key="1">
    <source>
        <dbReference type="SAM" id="MobiDB-lite"/>
    </source>
</evidence>
<feature type="compositionally biased region" description="Gly residues" evidence="1">
    <location>
        <begin position="279"/>
        <end position="305"/>
    </location>
</feature>
<reference evidence="3" key="1">
    <citation type="journal article" date="2019" name="Int. J. Syst. Evol. Microbiol.">
        <title>The Global Catalogue of Microorganisms (GCM) 10K type strain sequencing project: providing services to taxonomists for standard genome sequencing and annotation.</title>
        <authorList>
            <consortium name="The Broad Institute Genomics Platform"/>
            <consortium name="The Broad Institute Genome Sequencing Center for Infectious Disease"/>
            <person name="Wu L."/>
            <person name="Ma J."/>
        </authorList>
    </citation>
    <scope>NUCLEOTIDE SEQUENCE [LARGE SCALE GENOMIC DNA]</scope>
    <source>
        <strain evidence="3">ZS-35-S2</strain>
    </source>
</reference>
<dbReference type="EMBL" id="JBHSPR010000010">
    <property type="protein sequence ID" value="MFC6017886.1"/>
    <property type="molecule type" value="Genomic_DNA"/>
</dbReference>
<evidence type="ECO:0008006" key="4">
    <source>
        <dbReference type="Google" id="ProtNLM"/>
    </source>
</evidence>
<proteinExistence type="predicted"/>
<feature type="region of interest" description="Disordered" evidence="1">
    <location>
        <begin position="264"/>
        <end position="305"/>
    </location>
</feature>
<evidence type="ECO:0000313" key="3">
    <source>
        <dbReference type="Proteomes" id="UP001596203"/>
    </source>
</evidence>
<comment type="caution">
    <text evidence="2">The sequence shown here is derived from an EMBL/GenBank/DDBJ whole genome shotgun (WGS) entry which is preliminary data.</text>
</comment>
<accession>A0ABW1K7T4</accession>
<gene>
    <name evidence="2" type="ORF">ACFP2T_16925</name>
</gene>
<protein>
    <recommendedName>
        <fullName evidence="4">DNA-binding protein</fullName>
    </recommendedName>
</protein>
<dbReference type="RefSeq" id="WP_377422508.1">
    <property type="nucleotide sequence ID" value="NZ_JBHSPR010000010.1"/>
</dbReference>
<evidence type="ECO:0000313" key="2">
    <source>
        <dbReference type="EMBL" id="MFC6017886.1"/>
    </source>
</evidence>
<organism evidence="2 3">
    <name type="scientific">Plantactinospora solaniradicis</name>
    <dbReference type="NCBI Taxonomy" id="1723736"/>
    <lineage>
        <taxon>Bacteria</taxon>
        <taxon>Bacillati</taxon>
        <taxon>Actinomycetota</taxon>
        <taxon>Actinomycetes</taxon>
        <taxon>Micromonosporales</taxon>
        <taxon>Micromonosporaceae</taxon>
        <taxon>Plantactinospora</taxon>
    </lineage>
</organism>
<dbReference type="Proteomes" id="UP001596203">
    <property type="component" value="Unassembled WGS sequence"/>
</dbReference>
<sequence length="1681" mass="180104">MTAVTSEIEDLLSAGAVLPLEAGGAGQPDTGGAGEHAVPLTARTYRHPVLDDHPVVRLVPAELGDGEDAAMAFLGLERAADPVLVGLGQRQSLGFPEWVLVRYPDDGHHALAIVPELKRIARQARSKPKAAVDEYHALARRLARSVPHFLPTFYEQAGRVFLGLEEKAYAGQMFGRARKAEAEHGLGTEPDRLDSVYLEFALAGALPATALAGFAKELASRLPADEALRRFCQLCVRTAAAGIAPSVQTANALRRLVRAADKVATGGGVSSRPTASASGGTGKGTSASGGTGKGTSASGGTGAGKGAGTGTGAGAGGGTGQALERAYLIEMLDLPATAQAPIGWWQAYLPALVALAEADRSVRGALLDLMPPNDPDGDVLPAWLEVLTATGATDGLVDFGLPAAERPTDGSAGWLRRFLKVRHHYNYRYPGRSPALYGLVERMADALRTELAAEDGGTIDASADIDLTDLMLSLDLPVSLPGARMNISGWAAGVGQRDLLALAGDARFHKALHAALDRCDDEAGHQVMRRLAGSPGGRPLLLEWVRNQAAALGARGLPRLAEAGTLLASLPTEALVLAPDEVATAARTDLTDAVVRSLRGGLLEELGWPAWDEAIADVVDPKAGRRGLVLADAWPYLVVAGPARARVIDADGAVLTHDLRIPQGDLWGEPGFHFVDGELLVYWGSNQRHGGLLGYWHSAPEQVRQMVGDHNLYQLRRDVSSLPLPGGGRTTGAGVLHVGDTEVPDEFDVIGDGTSYWVRRPARNGEAPQWYEYDPTTGEYGRQGVPGRLADALRTAPAGSALSDARSWLRPVPSDRATPLGVPVDGLLGWRVVRLPDGSYQGQDLAGHTVTTSRGIPAGALRLPGDDRLRILLEDSRLADPDGIVISRATLGGSPIQYTRAQVPLPPQRYRHQLRPRDPEGSAALRRIDRDTVATLLKGADRPKELPALIRSTLPQVTDDVLVAGVAEVLRFATTSQSTLRRVADRLAGALAEEVPEEDPPGPSDSALRTALNGFADVYYWTAQEKLDHAFRQLRAMRRAMDRPESDPGVRLHTEGPELSHSIVDLLALLGWCTGIAYRAAAATTPAEDREVLRALLTELNGLGLVTAAEAARWRRVHLDFPDRHLPPMSSGRMHQHRSLLPLSGGRFIAVLDHTATTFTGSELGGLYHDPSGEFAVPAPYTVLSSTPVGDARPAGWMAEFLAEWARRGPLPWRPAAADEFAELTGVSRAVARLVLAGLFQVNSAEPMPAEARETLGLKSTEVTLARSQLTRIDGNVRRAVVTALVPDDPTRLWTEGPDVAAAAQVWNDAVGRRPRIPEELLADALRSVRLSWSVDWALAGLLEPDASPELRNDLTWVLQQDQFVPREPSAVGFTAATLVGAVGTAAWTAHRVPAGDPVRAALPAALVAVRERLANPELMLTFDWYARLDAFRKVAGAPSETGDGWERYGAVVLATHDDQPLPAIRVALLDDSGDDPYLPVLRGGTQQMSDPEVALRTARDPWFAALLADPGEPVAGTRDPDGTWWPQDPSRSVPELVAEVVAEYGLGDDAAALYLMLLAMPDPTDRNVARWTGWKPARLRASRAELADTDLVIQASRSRAGRTLFLPGVWLEHRSPRLPIEQWKIPLFALPGQPDVPLGLAVPFAPAPEIYRRAWQRIRGGDAPRLEQLQTPRTRKPRNP</sequence>
<keyword evidence="3" id="KW-1185">Reference proteome</keyword>